<reference evidence="2" key="1">
    <citation type="journal article" date="2019" name="Int. J. Syst. Evol. Microbiol.">
        <title>The Global Catalogue of Microorganisms (GCM) 10K type strain sequencing project: providing services to taxonomists for standard genome sequencing and annotation.</title>
        <authorList>
            <consortium name="The Broad Institute Genomics Platform"/>
            <consortium name="The Broad Institute Genome Sequencing Center for Infectious Disease"/>
            <person name="Wu L."/>
            <person name="Ma J."/>
        </authorList>
    </citation>
    <scope>NUCLEOTIDE SEQUENCE [LARGE SCALE GENOMIC DNA]</scope>
    <source>
        <strain evidence="2">CGMCC 1.7693</strain>
    </source>
</reference>
<evidence type="ECO:0000313" key="1">
    <source>
        <dbReference type="EMBL" id="GGP14190.1"/>
    </source>
</evidence>
<accession>A0ABQ2NZ44</accession>
<protein>
    <submittedName>
        <fullName evidence="1">Uncharacterized protein</fullName>
    </submittedName>
</protein>
<evidence type="ECO:0000313" key="2">
    <source>
        <dbReference type="Proteomes" id="UP000641206"/>
    </source>
</evidence>
<comment type="caution">
    <text evidence="1">The sequence shown here is derived from an EMBL/GenBank/DDBJ whole genome shotgun (WGS) entry which is preliminary data.</text>
</comment>
<proteinExistence type="predicted"/>
<gene>
    <name evidence="1" type="ORF">GCM10011346_37180</name>
</gene>
<keyword evidence="2" id="KW-1185">Reference proteome</keyword>
<dbReference type="Proteomes" id="UP000641206">
    <property type="component" value="Unassembled WGS sequence"/>
</dbReference>
<sequence length="72" mass="8755">MAFQKINYLERAINLNLSKLNNFLQVLKKYAKEHHLKPSVTVYKSWGKGTKKHCDFRRQETLIWKNHIRRIM</sequence>
<organism evidence="1 2">
    <name type="scientific">Oceanobacillus neutriphilus</name>
    <dbReference type="NCBI Taxonomy" id="531815"/>
    <lineage>
        <taxon>Bacteria</taxon>
        <taxon>Bacillati</taxon>
        <taxon>Bacillota</taxon>
        <taxon>Bacilli</taxon>
        <taxon>Bacillales</taxon>
        <taxon>Bacillaceae</taxon>
        <taxon>Oceanobacillus</taxon>
    </lineage>
</organism>
<name>A0ABQ2NZ44_9BACI</name>
<dbReference type="EMBL" id="BMLW01000011">
    <property type="protein sequence ID" value="GGP14190.1"/>
    <property type="molecule type" value="Genomic_DNA"/>
</dbReference>